<dbReference type="GO" id="GO:0003677">
    <property type="term" value="F:DNA binding"/>
    <property type="evidence" value="ECO:0007669"/>
    <property type="project" value="UniProtKB-UniRule"/>
</dbReference>
<dbReference type="SUPFAM" id="SSF48498">
    <property type="entry name" value="Tetracyclin repressor-like, C-terminal domain"/>
    <property type="match status" value="1"/>
</dbReference>
<feature type="DNA-binding region" description="H-T-H motif" evidence="2">
    <location>
        <begin position="34"/>
        <end position="53"/>
    </location>
</feature>
<dbReference type="InterPro" id="IPR009057">
    <property type="entry name" value="Homeodomain-like_sf"/>
</dbReference>
<dbReference type="Pfam" id="PF00440">
    <property type="entry name" value="TetR_N"/>
    <property type="match status" value="1"/>
</dbReference>
<proteinExistence type="predicted"/>
<dbReference type="InterPro" id="IPR001647">
    <property type="entry name" value="HTH_TetR"/>
</dbReference>
<dbReference type="InterPro" id="IPR023772">
    <property type="entry name" value="DNA-bd_HTH_TetR-type_CS"/>
</dbReference>
<dbReference type="PROSITE" id="PS50977">
    <property type="entry name" value="HTH_TETR_2"/>
    <property type="match status" value="1"/>
</dbReference>
<name>A0A2T4ZD00_9BACL</name>
<dbReference type="EMBL" id="PZZP01000001">
    <property type="protein sequence ID" value="PTM59769.1"/>
    <property type="molecule type" value="Genomic_DNA"/>
</dbReference>
<evidence type="ECO:0000313" key="4">
    <source>
        <dbReference type="EMBL" id="PTM59769.1"/>
    </source>
</evidence>
<gene>
    <name evidence="4" type="ORF">C8J48_2400</name>
</gene>
<dbReference type="OrthoDB" id="9812993at2"/>
<dbReference type="InterPro" id="IPR050624">
    <property type="entry name" value="HTH-type_Tx_Regulator"/>
</dbReference>
<organism evidence="4 5">
    <name type="scientific">Desmospora activa DSM 45169</name>
    <dbReference type="NCBI Taxonomy" id="1121389"/>
    <lineage>
        <taxon>Bacteria</taxon>
        <taxon>Bacillati</taxon>
        <taxon>Bacillota</taxon>
        <taxon>Bacilli</taxon>
        <taxon>Bacillales</taxon>
        <taxon>Thermoactinomycetaceae</taxon>
        <taxon>Desmospora</taxon>
    </lineage>
</organism>
<dbReference type="PROSITE" id="PS01081">
    <property type="entry name" value="HTH_TETR_1"/>
    <property type="match status" value="1"/>
</dbReference>
<evidence type="ECO:0000256" key="1">
    <source>
        <dbReference type="ARBA" id="ARBA00023125"/>
    </source>
</evidence>
<accession>A0A2T4ZD00</accession>
<dbReference type="SUPFAM" id="SSF46689">
    <property type="entry name" value="Homeodomain-like"/>
    <property type="match status" value="1"/>
</dbReference>
<dbReference type="AlphaFoldDB" id="A0A2T4ZD00"/>
<dbReference type="RefSeq" id="WP_107727013.1">
    <property type="nucleotide sequence ID" value="NZ_PZZP01000001.1"/>
</dbReference>
<reference evidence="4 5" key="1">
    <citation type="submission" date="2018-04" db="EMBL/GenBank/DDBJ databases">
        <title>Genomic Encyclopedia of Archaeal and Bacterial Type Strains, Phase II (KMG-II): from individual species to whole genera.</title>
        <authorList>
            <person name="Goeker M."/>
        </authorList>
    </citation>
    <scope>NUCLEOTIDE SEQUENCE [LARGE SCALE GENOMIC DNA]</scope>
    <source>
        <strain evidence="4 5">DSM 45169</strain>
    </source>
</reference>
<dbReference type="Proteomes" id="UP000241639">
    <property type="component" value="Unassembled WGS sequence"/>
</dbReference>
<dbReference type="InterPro" id="IPR036271">
    <property type="entry name" value="Tet_transcr_reg_TetR-rel_C_sf"/>
</dbReference>
<sequence length="202" mass="23177">MVKGFSEREKEIIRNKLMEVGRERFGSQGLKKTSIRELTDAVGIAQGSFYLFFHSKEELFFRILEIEEASIQQKLQSTTLEPVTAESFKQWILKALTLAENNPIVRRLYVDGEYELMLRKLQQEVIEQHIQKDADALLPLISSWQQQGLILAKKPEMIASVIRSLFLLTLHKKEIGEDIYDETIDLIVELIASGLVTKKGKA</sequence>
<dbReference type="Gene3D" id="1.10.357.10">
    <property type="entry name" value="Tetracycline Repressor, domain 2"/>
    <property type="match status" value="1"/>
</dbReference>
<comment type="caution">
    <text evidence="4">The sequence shown here is derived from an EMBL/GenBank/DDBJ whole genome shotgun (WGS) entry which is preliminary data.</text>
</comment>
<evidence type="ECO:0000256" key="2">
    <source>
        <dbReference type="PROSITE-ProRule" id="PRU00335"/>
    </source>
</evidence>
<keyword evidence="5" id="KW-1185">Reference proteome</keyword>
<dbReference type="PANTHER" id="PTHR43479">
    <property type="entry name" value="ACREF/ENVCD OPERON REPRESSOR-RELATED"/>
    <property type="match status" value="1"/>
</dbReference>
<evidence type="ECO:0000313" key="5">
    <source>
        <dbReference type="Proteomes" id="UP000241639"/>
    </source>
</evidence>
<protein>
    <submittedName>
        <fullName evidence="4">TetR family transcriptional regulator</fullName>
    </submittedName>
</protein>
<evidence type="ECO:0000259" key="3">
    <source>
        <dbReference type="PROSITE" id="PS50977"/>
    </source>
</evidence>
<feature type="domain" description="HTH tetR-type" evidence="3">
    <location>
        <begin position="11"/>
        <end position="71"/>
    </location>
</feature>
<dbReference type="PANTHER" id="PTHR43479:SF11">
    <property type="entry name" value="ACREF_ENVCD OPERON REPRESSOR-RELATED"/>
    <property type="match status" value="1"/>
</dbReference>
<keyword evidence="1 2" id="KW-0238">DNA-binding</keyword>